<evidence type="ECO:0000313" key="2">
    <source>
        <dbReference type="EMBL" id="GBF98533.1"/>
    </source>
</evidence>
<dbReference type="OrthoDB" id="10692911at2759"/>
<feature type="compositionally biased region" description="Low complexity" evidence="1">
    <location>
        <begin position="1149"/>
        <end position="1161"/>
    </location>
</feature>
<dbReference type="EMBL" id="BDRX01000128">
    <property type="protein sequence ID" value="GBF98533.1"/>
    <property type="molecule type" value="Genomic_DNA"/>
</dbReference>
<accession>A0A2V0PKK3</accession>
<dbReference type="STRING" id="307507.A0A2V0PKK3"/>
<reference evidence="2 3" key="1">
    <citation type="journal article" date="2018" name="Sci. Rep.">
        <title>Raphidocelis subcapitata (=Pseudokirchneriella subcapitata) provides an insight into genome evolution and environmental adaptations in the Sphaeropleales.</title>
        <authorList>
            <person name="Suzuki S."/>
            <person name="Yamaguchi H."/>
            <person name="Nakajima N."/>
            <person name="Kawachi M."/>
        </authorList>
    </citation>
    <scope>NUCLEOTIDE SEQUENCE [LARGE SCALE GENOMIC DNA]</scope>
    <source>
        <strain evidence="2 3">NIES-35</strain>
    </source>
</reference>
<dbReference type="Proteomes" id="UP000247498">
    <property type="component" value="Unassembled WGS sequence"/>
</dbReference>
<organism evidence="2 3">
    <name type="scientific">Raphidocelis subcapitata</name>
    <dbReference type="NCBI Taxonomy" id="307507"/>
    <lineage>
        <taxon>Eukaryota</taxon>
        <taxon>Viridiplantae</taxon>
        <taxon>Chlorophyta</taxon>
        <taxon>core chlorophytes</taxon>
        <taxon>Chlorophyceae</taxon>
        <taxon>CS clade</taxon>
        <taxon>Sphaeropleales</taxon>
        <taxon>Selenastraceae</taxon>
        <taxon>Raphidocelis</taxon>
    </lineage>
</organism>
<name>A0A2V0PKK3_9CHLO</name>
<gene>
    <name evidence="2" type="ORF">Rsub_11863</name>
</gene>
<evidence type="ECO:0000256" key="1">
    <source>
        <dbReference type="SAM" id="MobiDB-lite"/>
    </source>
</evidence>
<sequence>MRQVHHESQDLALQVRAASSGARTDAGVRVLRPRQTAAFVPAAESSPYTAAQGRRVPHGNADSLQLSFSSFTDFGSLGSEAGTGAGAGAGMGAGSGGISPKTGPLRQPMPTLYCLPGSADTGLLRRLQLGPAPSPKLRGGTGGGGGGRLSPTKADETRRQRNSAAAAAASTAPRQPGLQVAADPPSGLRSSRWRGAPLAAGEAARATTARRRAAAAASGGRRLDLAVLSSQKPLLTGDDAVRHFVSGAGRPGEAVFCNPAAAAGDGWGGPSFDLVVVPQSDANPDLHYVVGYSGVVELRRGAAPELTPLAEWVRLGRLHRALAALPFSRHNALSGAFARWHRGAMHQVMACAARTLSGALLTGDSSVRACIAAAREAIARAEAEALSPTELVTRRAASHDAAGTRLAALHAELLRFLEALAADLEQRIRSAHSAAAADNAAAAERSPRLPWQVPGAFRIAAARQHAAALLCRVVDLLDAMLSSALAQAATAAVAAVEAAVAGSPPALHLRVCIRPAAAVPAGTGLIFDGGLQAVVPQPCVSFSVTRDECEAALAQLPLAVVAAASAAPRLADSAAARSWQVNAAAGAVGGQGARPPPTQQPAQIGQQGIDPPSRRRSARLEVLEFCSRANACQDALARFARGSWDAAVGGPVLQPFVRGAAVRALAAEFDAEGYGAAASSAVDVCADLSAARAWRDCLSSCPPLVVAGPLLFDVGEAQKALLPLSARLVSGLEAVLLPSFLRLCALARGRLDAAAAALRQRPEGLDDFIAWEAAQQGHMPSLGGARDGRGGRAGELRQRLTAECDALRRADEVLRGGSVGSTAGGAGTDGGSAAAAARLRLLGLKTQRPTAGAGSRPASARELGSAARALEGVQEALHNYKDAGAAADKYAAAAVRVHAPEMSARLVAAELKLFTLLAAIRRGGPTDASQEPGAALQTLAALEAEVAQAAGPSCAALDAAGAFSSSSSVARAAHGVRTTLDALRLAAADLRALWAALGRWRAAQTDLRSTRATDARACRAALMRAREAEGQLSSAVQGWRGRLVAEDLRSGTCATPEEAALAASGDMERRAWHGQLPAAQALWDGELQPRHTAMLAALLLDLRGGPPAALASVGGSAADDECGLPLGELMHRYALVTRGKQDGEASPLGAATTNATTEGASGSSGGSGGEQGHACPVSAAELVAVCSRGARSKTVLAHVLGLARAEAALASDLRGLQARLMGLPLTLSAERVAGCLLLLNLPQLAAELEGSAAAALRHAHASPAAPGVAQLARVVQGLQQHLIACVRVSGG</sequence>
<feature type="region of interest" description="Disordered" evidence="1">
    <location>
        <begin position="587"/>
        <end position="613"/>
    </location>
</feature>
<keyword evidence="3" id="KW-1185">Reference proteome</keyword>
<feature type="compositionally biased region" description="Gly residues" evidence="1">
    <location>
        <begin position="1162"/>
        <end position="1171"/>
    </location>
</feature>
<protein>
    <submittedName>
        <fullName evidence="2">Uncharacterized protein</fullName>
    </submittedName>
</protein>
<feature type="region of interest" description="Disordered" evidence="1">
    <location>
        <begin position="128"/>
        <end position="205"/>
    </location>
</feature>
<feature type="compositionally biased region" description="Low complexity" evidence="1">
    <location>
        <begin position="162"/>
        <end position="176"/>
    </location>
</feature>
<feature type="compositionally biased region" description="Gly residues" evidence="1">
    <location>
        <begin position="139"/>
        <end position="148"/>
    </location>
</feature>
<proteinExistence type="predicted"/>
<feature type="region of interest" description="Disordered" evidence="1">
    <location>
        <begin position="1142"/>
        <end position="1172"/>
    </location>
</feature>
<comment type="caution">
    <text evidence="2">The sequence shown here is derived from an EMBL/GenBank/DDBJ whole genome shotgun (WGS) entry which is preliminary data.</text>
</comment>
<dbReference type="InParanoid" id="A0A2V0PKK3"/>
<feature type="compositionally biased region" description="Low complexity" evidence="1">
    <location>
        <begin position="194"/>
        <end position="205"/>
    </location>
</feature>
<evidence type="ECO:0000313" key="3">
    <source>
        <dbReference type="Proteomes" id="UP000247498"/>
    </source>
</evidence>